<keyword evidence="3" id="KW-0804">Transcription</keyword>
<proteinExistence type="predicted"/>
<sequence>MSVFAGQGDPTVSMTLLWATPEPGRARTAPGPKPALSVEAIVEAAIAVADAETVAGLSMRTVAERLGRSSMALYTYVPGKAELLDLMYDRVHAELSHDHDRGEGWRAAVTSWATELRAFYLRHPWVLQVSHARPVLGPHEQAVLETLLGLLVETRLPARTLRGVVNLLFNHVRGSSQTVAESQQAAVTTGTSDQDWWAARAAVLAEVAPDFAERFPRTVELGRDPAPSWDQQVEETFMTGLSVLLDGIEAATAHASPRDGKAD</sequence>
<name>A0ABT1HTJ6_STRSD</name>
<dbReference type="InterPro" id="IPR050109">
    <property type="entry name" value="HTH-type_TetR-like_transc_reg"/>
</dbReference>
<dbReference type="Gene3D" id="1.10.357.10">
    <property type="entry name" value="Tetracycline Repressor, domain 2"/>
    <property type="match status" value="1"/>
</dbReference>
<feature type="DNA-binding region" description="H-T-H motif" evidence="4">
    <location>
        <begin position="58"/>
        <end position="77"/>
    </location>
</feature>
<dbReference type="SUPFAM" id="SSF46689">
    <property type="entry name" value="Homeodomain-like"/>
    <property type="match status" value="1"/>
</dbReference>
<evidence type="ECO:0000256" key="3">
    <source>
        <dbReference type="ARBA" id="ARBA00023163"/>
    </source>
</evidence>
<dbReference type="PANTHER" id="PTHR30055">
    <property type="entry name" value="HTH-TYPE TRANSCRIPTIONAL REGULATOR RUTR"/>
    <property type="match status" value="1"/>
</dbReference>
<dbReference type="PANTHER" id="PTHR30055:SF151">
    <property type="entry name" value="TRANSCRIPTIONAL REGULATORY PROTEIN"/>
    <property type="match status" value="1"/>
</dbReference>
<accession>A0ABT1HTJ6</accession>
<dbReference type="InterPro" id="IPR001647">
    <property type="entry name" value="HTH_TetR"/>
</dbReference>
<evidence type="ECO:0000256" key="4">
    <source>
        <dbReference type="PROSITE-ProRule" id="PRU00335"/>
    </source>
</evidence>
<reference evidence="6 7" key="1">
    <citation type="submission" date="2022-06" db="EMBL/GenBank/DDBJ databases">
        <title>Genomic Encyclopedia of Archaeal and Bacterial Type Strains, Phase II (KMG-II): from individual species to whole genera.</title>
        <authorList>
            <person name="Goeker M."/>
        </authorList>
    </citation>
    <scope>NUCLEOTIDE SEQUENCE [LARGE SCALE GENOMIC DNA]</scope>
    <source>
        <strain evidence="6 7">DSM 40477</strain>
    </source>
</reference>
<keyword evidence="2 4" id="KW-0238">DNA-binding</keyword>
<evidence type="ECO:0000256" key="2">
    <source>
        <dbReference type="ARBA" id="ARBA00023125"/>
    </source>
</evidence>
<dbReference type="InterPro" id="IPR004111">
    <property type="entry name" value="Repressor_TetR_C"/>
</dbReference>
<feature type="domain" description="HTH tetR-type" evidence="5">
    <location>
        <begin position="35"/>
        <end position="95"/>
    </location>
</feature>
<dbReference type="RefSeq" id="WP_253669756.1">
    <property type="nucleotide sequence ID" value="NZ_JAMTCP010000011.1"/>
</dbReference>
<evidence type="ECO:0000313" key="7">
    <source>
        <dbReference type="Proteomes" id="UP001205311"/>
    </source>
</evidence>
<dbReference type="PROSITE" id="PS50977">
    <property type="entry name" value="HTH_TETR_2"/>
    <property type="match status" value="1"/>
</dbReference>
<dbReference type="SUPFAM" id="SSF48498">
    <property type="entry name" value="Tetracyclin repressor-like, C-terminal domain"/>
    <property type="match status" value="1"/>
</dbReference>
<dbReference type="Pfam" id="PF02909">
    <property type="entry name" value="TetR_C_1"/>
    <property type="match status" value="1"/>
</dbReference>
<keyword evidence="1" id="KW-0805">Transcription regulation</keyword>
<dbReference type="Proteomes" id="UP001205311">
    <property type="component" value="Unassembled WGS sequence"/>
</dbReference>
<organism evidence="6 7">
    <name type="scientific">Streptoalloteichus tenebrarius (strain ATCC 17920 / DSM 40477 / JCM 4838 / CBS 697.72 / NBRC 16177 / NCIMB 11028 / NRRL B-12390 / A12253. 1 / ISP 5477)</name>
    <name type="common">Streptomyces tenebrarius</name>
    <dbReference type="NCBI Taxonomy" id="1933"/>
    <lineage>
        <taxon>Bacteria</taxon>
        <taxon>Bacillati</taxon>
        <taxon>Actinomycetota</taxon>
        <taxon>Actinomycetes</taxon>
        <taxon>Pseudonocardiales</taxon>
        <taxon>Pseudonocardiaceae</taxon>
        <taxon>Streptoalloteichus</taxon>
    </lineage>
</organism>
<dbReference type="InterPro" id="IPR009057">
    <property type="entry name" value="Homeodomain-like_sf"/>
</dbReference>
<protein>
    <submittedName>
        <fullName evidence="6">Transcriptional regulator, TetR family</fullName>
    </submittedName>
</protein>
<gene>
    <name evidence="6" type="ORF">LX15_002541</name>
</gene>
<evidence type="ECO:0000259" key="5">
    <source>
        <dbReference type="PROSITE" id="PS50977"/>
    </source>
</evidence>
<dbReference type="EMBL" id="JAMTCP010000011">
    <property type="protein sequence ID" value="MCP2258843.1"/>
    <property type="molecule type" value="Genomic_DNA"/>
</dbReference>
<keyword evidence="7" id="KW-1185">Reference proteome</keyword>
<comment type="caution">
    <text evidence="6">The sequence shown here is derived from an EMBL/GenBank/DDBJ whole genome shotgun (WGS) entry which is preliminary data.</text>
</comment>
<evidence type="ECO:0000313" key="6">
    <source>
        <dbReference type="EMBL" id="MCP2258843.1"/>
    </source>
</evidence>
<evidence type="ECO:0000256" key="1">
    <source>
        <dbReference type="ARBA" id="ARBA00023015"/>
    </source>
</evidence>
<dbReference type="InterPro" id="IPR036271">
    <property type="entry name" value="Tet_transcr_reg_TetR-rel_C_sf"/>
</dbReference>
<dbReference type="Gene3D" id="1.10.10.60">
    <property type="entry name" value="Homeodomain-like"/>
    <property type="match status" value="1"/>
</dbReference>